<name>A0A0V0QPY6_PSEPJ</name>
<protein>
    <submittedName>
        <fullName evidence="1">Uncharacterized protein</fullName>
    </submittedName>
</protein>
<sequence length="221" mass="26374">MSETKLLPIFLTFQRSKQTSYLVSKDIIRQFIDKQPVFKQHQLQNEIKKERNLAIKQFNKEAIEYNQQNQTKIQYYGWEKKELLKEIPINEQLEITDTTDLKFLQSLKYPRNPTFWTRFSEDVTIQNLLKTIDLIESTFESLPMLIVQLINNNYLGTWSNLAIFSMSLSLTMTFINAIQIGLSVFQQNIMPQVQFYRSVEKHPSERKDDVQWLFGKYRQCK</sequence>
<proteinExistence type="predicted"/>
<evidence type="ECO:0000313" key="1">
    <source>
        <dbReference type="EMBL" id="KRX04398.1"/>
    </source>
</evidence>
<accession>A0A0V0QPY6</accession>
<comment type="caution">
    <text evidence="1">The sequence shown here is derived from an EMBL/GenBank/DDBJ whole genome shotgun (WGS) entry which is preliminary data.</text>
</comment>
<reference evidence="1 2" key="1">
    <citation type="journal article" date="2015" name="Sci. Rep.">
        <title>Genome of the facultative scuticociliatosis pathogen Pseudocohnilembus persalinus provides insight into its virulence through horizontal gene transfer.</title>
        <authorList>
            <person name="Xiong J."/>
            <person name="Wang G."/>
            <person name="Cheng J."/>
            <person name="Tian M."/>
            <person name="Pan X."/>
            <person name="Warren A."/>
            <person name="Jiang C."/>
            <person name="Yuan D."/>
            <person name="Miao W."/>
        </authorList>
    </citation>
    <scope>NUCLEOTIDE SEQUENCE [LARGE SCALE GENOMIC DNA]</scope>
    <source>
        <strain evidence="1">36N120E</strain>
    </source>
</reference>
<evidence type="ECO:0000313" key="2">
    <source>
        <dbReference type="Proteomes" id="UP000054937"/>
    </source>
</evidence>
<dbReference type="Proteomes" id="UP000054937">
    <property type="component" value="Unassembled WGS sequence"/>
</dbReference>
<keyword evidence="2" id="KW-1185">Reference proteome</keyword>
<dbReference type="EMBL" id="LDAU01000118">
    <property type="protein sequence ID" value="KRX04398.1"/>
    <property type="molecule type" value="Genomic_DNA"/>
</dbReference>
<dbReference type="AlphaFoldDB" id="A0A0V0QPY6"/>
<organism evidence="1 2">
    <name type="scientific">Pseudocohnilembus persalinus</name>
    <name type="common">Ciliate</name>
    <dbReference type="NCBI Taxonomy" id="266149"/>
    <lineage>
        <taxon>Eukaryota</taxon>
        <taxon>Sar</taxon>
        <taxon>Alveolata</taxon>
        <taxon>Ciliophora</taxon>
        <taxon>Intramacronucleata</taxon>
        <taxon>Oligohymenophorea</taxon>
        <taxon>Scuticociliatia</taxon>
        <taxon>Philasterida</taxon>
        <taxon>Pseudocohnilembidae</taxon>
        <taxon>Pseudocohnilembus</taxon>
    </lineage>
</organism>
<dbReference type="InParanoid" id="A0A0V0QPY6"/>
<gene>
    <name evidence="1" type="ORF">PPERSA_05659</name>
</gene>